<reference evidence="1" key="1">
    <citation type="submission" date="2017-11" db="EMBL/GenBank/DDBJ databases">
        <title>Complete genome of Rhinolophus gammaherpesvirus-1.</title>
        <authorList>
            <person name="Maeda K."/>
            <person name="Noguchi K."/>
        </authorList>
    </citation>
    <scope>NUCLEOTIDE SEQUENCE [LARGE SCALE GENOMIC DNA]</scope>
    <source>
        <strain evidence="1">BV1</strain>
    </source>
</reference>
<evidence type="ECO:0000313" key="2">
    <source>
        <dbReference type="Proteomes" id="UP000289908"/>
    </source>
</evidence>
<sequence length="234" mass="25546">MNLELLAEVATSRCGENPPSTSNSESMEAQYEEGVSHASKNIKRAKSVEMIAKYLSRRTLRNQKKKEAIISQIQQGDLTRTEAPIQLTAKFQPLTAAHFPSKVKRNKPAVVSQLPVAVVQVPYYVTNPASIQSQASASASPLQRVVSNQTPSLGMVQGCTFYPQTIKKDPSEERPVCDSLHNIISPGIPNTPSAASTRSAPVSADHALEARVLVSSIQFEMFFFCAELFLNLCL</sequence>
<dbReference type="RefSeq" id="YP_009551860.1">
    <property type="nucleotide sequence ID" value="NC_040539.1"/>
</dbReference>
<dbReference type="KEGG" id="vg:41701461"/>
<dbReference type="EMBL" id="LC333428">
    <property type="protein sequence ID" value="BBB06499.1"/>
    <property type="molecule type" value="Genomic_DNA"/>
</dbReference>
<protein>
    <submittedName>
        <fullName evidence="1">Uncharacterized protein</fullName>
    </submittedName>
</protein>
<gene>
    <name evidence="1" type="primary">ORF53</name>
</gene>
<accession>A0A2Z5U659</accession>
<keyword evidence="2" id="KW-1185">Reference proteome</keyword>
<evidence type="ECO:0000313" key="1">
    <source>
        <dbReference type="EMBL" id="BBB06499.1"/>
    </source>
</evidence>
<dbReference type="GeneID" id="41701461"/>
<name>A0A2Z5U659_9GAMA</name>
<organism evidence="1">
    <name type="scientific">Rhinolophus gammaherpesvirus 1</name>
    <dbReference type="NCBI Taxonomy" id="2054179"/>
    <lineage>
        <taxon>Viruses</taxon>
        <taxon>Duplodnaviria</taxon>
        <taxon>Heunggongvirae</taxon>
        <taxon>Peploviricota</taxon>
        <taxon>Herviviricetes</taxon>
        <taxon>Herpesvirales</taxon>
        <taxon>Orthoherpesviridae</taxon>
        <taxon>Gammaherpesvirinae</taxon>
        <taxon>Percavirus</taxon>
        <taxon>Percavirus rhinolophidgamma1</taxon>
    </lineage>
</organism>
<dbReference type="Proteomes" id="UP000289908">
    <property type="component" value="Segment"/>
</dbReference>
<proteinExistence type="predicted"/>